<accession>A0ABR4E8E6</accession>
<dbReference type="InterPro" id="IPR036259">
    <property type="entry name" value="MFS_trans_sf"/>
</dbReference>
<proteinExistence type="predicted"/>
<dbReference type="SUPFAM" id="SSF103473">
    <property type="entry name" value="MFS general substrate transporter"/>
    <property type="match status" value="1"/>
</dbReference>
<evidence type="ECO:0000256" key="3">
    <source>
        <dbReference type="ARBA" id="ARBA00022989"/>
    </source>
</evidence>
<feature type="transmembrane region" description="Helical" evidence="5">
    <location>
        <begin position="160"/>
        <end position="179"/>
    </location>
</feature>
<dbReference type="Proteomes" id="UP001600888">
    <property type="component" value="Unassembled WGS sequence"/>
</dbReference>
<evidence type="ECO:0000256" key="1">
    <source>
        <dbReference type="ARBA" id="ARBA00004141"/>
    </source>
</evidence>
<keyword evidence="2 5" id="KW-0812">Transmembrane</keyword>
<evidence type="ECO:0000313" key="7">
    <source>
        <dbReference type="Proteomes" id="UP001600888"/>
    </source>
</evidence>
<dbReference type="PANTHER" id="PTHR23294:SF57">
    <property type="entry name" value="CINA C-TERMINAL DOMAIN-CONTAINING PROTEIN"/>
    <property type="match status" value="1"/>
</dbReference>
<protein>
    <recommendedName>
        <fullName evidence="8">DUF895 domain membrane protein</fullName>
    </recommendedName>
</protein>
<evidence type="ECO:0000256" key="5">
    <source>
        <dbReference type="SAM" id="Phobius"/>
    </source>
</evidence>
<feature type="transmembrane region" description="Helical" evidence="5">
    <location>
        <begin position="39"/>
        <end position="57"/>
    </location>
</feature>
<dbReference type="Gene3D" id="1.20.1250.20">
    <property type="entry name" value="MFS general substrate transporter like domains"/>
    <property type="match status" value="1"/>
</dbReference>
<evidence type="ECO:0000256" key="4">
    <source>
        <dbReference type="ARBA" id="ARBA00023136"/>
    </source>
</evidence>
<keyword evidence="3 5" id="KW-1133">Transmembrane helix</keyword>
<gene>
    <name evidence="6" type="ORF">FJTKL_14261</name>
</gene>
<name>A0ABR4E8E6_9PEZI</name>
<keyword evidence="7" id="KW-1185">Reference proteome</keyword>
<comment type="caution">
    <text evidence="6">The sequence shown here is derived from an EMBL/GenBank/DDBJ whole genome shotgun (WGS) entry which is preliminary data.</text>
</comment>
<dbReference type="InterPro" id="IPR051617">
    <property type="entry name" value="UNC-93-like_regulator"/>
</dbReference>
<reference evidence="6 7" key="1">
    <citation type="submission" date="2024-03" db="EMBL/GenBank/DDBJ databases">
        <title>A high-quality draft genome sequence of Diaporthe vaccinii, a causative agent of upright dieback and viscid rot disease in cranberry plants.</title>
        <authorList>
            <person name="Sarrasin M."/>
            <person name="Lang B.F."/>
            <person name="Burger G."/>
        </authorList>
    </citation>
    <scope>NUCLEOTIDE SEQUENCE [LARGE SCALE GENOMIC DNA]</scope>
    <source>
        <strain evidence="6 7">IS7</strain>
    </source>
</reference>
<evidence type="ECO:0008006" key="8">
    <source>
        <dbReference type="Google" id="ProtNLM"/>
    </source>
</evidence>
<keyword evidence="4 5" id="KW-0472">Membrane</keyword>
<sequence length="328" mass="36119">MVRVAIWLALNKIGSLIASCIQLALNTSNNEAGSISPKTYLVLVGLTCAGLPLSLLLSPPEKLIRRDGTKPTARSSKTTFKQGFRDFWAVCKTKHIYMLVPIFVTAQWGQTYNGNYLAAYFSVRGRTLAGFIVTIVGIVVNFVVGWFLDSKYLRRSTRSRAMWIAVAVIYVAGWSYQFINQADYQKEDTVFDWSSPGYARGLCAYLLYRVGYEAVGTWMYWLLGTYDTHFDTLALTSSLLRSGESLGSNFSYAVGASKSASLMTNLIVAAVVWLASAPMATWSAWKVTDSQEEETLAVEGSAATSINEEHFDGKAFDSSSNATPRVVV</sequence>
<evidence type="ECO:0000256" key="2">
    <source>
        <dbReference type="ARBA" id="ARBA00022692"/>
    </source>
</evidence>
<organism evidence="6 7">
    <name type="scientific">Diaporthe vaccinii</name>
    <dbReference type="NCBI Taxonomy" id="105482"/>
    <lineage>
        <taxon>Eukaryota</taxon>
        <taxon>Fungi</taxon>
        <taxon>Dikarya</taxon>
        <taxon>Ascomycota</taxon>
        <taxon>Pezizomycotina</taxon>
        <taxon>Sordariomycetes</taxon>
        <taxon>Sordariomycetidae</taxon>
        <taxon>Diaporthales</taxon>
        <taxon>Diaporthaceae</taxon>
        <taxon>Diaporthe</taxon>
        <taxon>Diaporthe eres species complex</taxon>
    </lineage>
</organism>
<dbReference type="EMBL" id="JBAWTH010000084">
    <property type="protein sequence ID" value="KAL2278703.1"/>
    <property type="molecule type" value="Genomic_DNA"/>
</dbReference>
<comment type="subcellular location">
    <subcellularLocation>
        <location evidence="1">Membrane</location>
        <topology evidence="1">Multi-pass membrane protein</topology>
    </subcellularLocation>
</comment>
<feature type="transmembrane region" description="Helical" evidence="5">
    <location>
        <begin position="128"/>
        <end position="148"/>
    </location>
</feature>
<dbReference type="PANTHER" id="PTHR23294">
    <property type="entry name" value="ET TRANSLATION PRODUCT-RELATED"/>
    <property type="match status" value="1"/>
</dbReference>
<evidence type="ECO:0000313" key="6">
    <source>
        <dbReference type="EMBL" id="KAL2278703.1"/>
    </source>
</evidence>
<feature type="transmembrane region" description="Helical" evidence="5">
    <location>
        <begin position="6"/>
        <end position="27"/>
    </location>
</feature>